<evidence type="ECO:0000256" key="1">
    <source>
        <dbReference type="SAM" id="MobiDB-lite"/>
    </source>
</evidence>
<keyword evidence="2" id="KW-0812">Transmembrane</keyword>
<evidence type="ECO:0000313" key="4">
    <source>
        <dbReference type="Proteomes" id="UP001213000"/>
    </source>
</evidence>
<gene>
    <name evidence="3" type="ORF">NP233_g4843</name>
</gene>
<evidence type="ECO:0000313" key="3">
    <source>
        <dbReference type="EMBL" id="KAJ3569765.1"/>
    </source>
</evidence>
<protein>
    <submittedName>
        <fullName evidence="3">Uncharacterized protein</fullName>
    </submittedName>
</protein>
<feature type="compositionally biased region" description="Low complexity" evidence="1">
    <location>
        <begin position="226"/>
        <end position="236"/>
    </location>
</feature>
<name>A0AAD5VVC6_9AGAR</name>
<dbReference type="Proteomes" id="UP001213000">
    <property type="component" value="Unassembled WGS sequence"/>
</dbReference>
<evidence type="ECO:0000256" key="2">
    <source>
        <dbReference type="SAM" id="Phobius"/>
    </source>
</evidence>
<dbReference type="EMBL" id="JANIEX010000271">
    <property type="protein sequence ID" value="KAJ3569765.1"/>
    <property type="molecule type" value="Genomic_DNA"/>
</dbReference>
<keyword evidence="2" id="KW-0472">Membrane</keyword>
<organism evidence="3 4">
    <name type="scientific">Leucocoprinus birnbaumii</name>
    <dbReference type="NCBI Taxonomy" id="56174"/>
    <lineage>
        <taxon>Eukaryota</taxon>
        <taxon>Fungi</taxon>
        <taxon>Dikarya</taxon>
        <taxon>Basidiomycota</taxon>
        <taxon>Agaricomycotina</taxon>
        <taxon>Agaricomycetes</taxon>
        <taxon>Agaricomycetidae</taxon>
        <taxon>Agaricales</taxon>
        <taxon>Agaricineae</taxon>
        <taxon>Agaricaceae</taxon>
        <taxon>Leucocoprinus</taxon>
    </lineage>
</organism>
<feature type="transmembrane region" description="Helical" evidence="2">
    <location>
        <begin position="34"/>
        <end position="57"/>
    </location>
</feature>
<sequence>MASFLPSPKLLPIPLSFQTIRTKDLGNFFGNTGAVAAVFVLVGLAATSIALWILFAIRRRRRQNRLENDASAGAQQAASTHRLPLDDDDYPPQARYSASALELSQHRSSSGLASTLLGPRVSYHDEPDHVEGFNPYADFGYPGQGVPNQSRDGYIPARTGSPPPVAYFNKSRSRRPSASGSTGSASGGEGYMLGSHSTTPSGASWEPLMASYYRQSVGDGQLSGSPTAATPPATAASKPHVPSDDSSQPLVDDREPTETHSAITSYTTDDRMDPGLRQRQKEADSASMKDLKDEEDYSRPVLGVRNLP</sequence>
<proteinExistence type="predicted"/>
<dbReference type="AlphaFoldDB" id="A0AAD5VVC6"/>
<feature type="region of interest" description="Disordered" evidence="1">
    <location>
        <begin position="67"/>
        <end position="91"/>
    </location>
</feature>
<reference evidence="3" key="1">
    <citation type="submission" date="2022-07" db="EMBL/GenBank/DDBJ databases">
        <title>Genome Sequence of Leucocoprinus birnbaumii.</title>
        <authorList>
            <person name="Buettner E."/>
        </authorList>
    </citation>
    <scope>NUCLEOTIDE SEQUENCE</scope>
    <source>
        <strain evidence="3">VT141</strain>
    </source>
</reference>
<feature type="region of interest" description="Disordered" evidence="1">
    <location>
        <begin position="140"/>
        <end position="202"/>
    </location>
</feature>
<keyword evidence="2" id="KW-1133">Transmembrane helix</keyword>
<comment type="caution">
    <text evidence="3">The sequence shown here is derived from an EMBL/GenBank/DDBJ whole genome shotgun (WGS) entry which is preliminary data.</text>
</comment>
<accession>A0AAD5VVC6</accession>
<feature type="region of interest" description="Disordered" evidence="1">
    <location>
        <begin position="220"/>
        <end position="308"/>
    </location>
</feature>
<feature type="compositionally biased region" description="Basic and acidic residues" evidence="1">
    <location>
        <begin position="268"/>
        <end position="292"/>
    </location>
</feature>
<keyword evidence="4" id="KW-1185">Reference proteome</keyword>